<evidence type="ECO:0000313" key="1">
    <source>
        <dbReference type="EMBL" id="ARX87911.1"/>
    </source>
</evidence>
<evidence type="ECO:0000313" key="2">
    <source>
        <dbReference type="Proteomes" id="UP000195880"/>
    </source>
</evidence>
<accession>A0A1Z1WN88</accession>
<name>A0A1Z1WN88_9ACTN</name>
<keyword evidence="2" id="KW-1185">Reference proteome</keyword>
<dbReference type="KEGG" id="salf:SMD44_07396"/>
<gene>
    <name evidence="1" type="ORF">SMD44_07396</name>
</gene>
<organism evidence="1 2">
    <name type="scientific">Streptomyces alboflavus</name>
    <dbReference type="NCBI Taxonomy" id="67267"/>
    <lineage>
        <taxon>Bacteria</taxon>
        <taxon>Bacillati</taxon>
        <taxon>Actinomycetota</taxon>
        <taxon>Actinomycetes</taxon>
        <taxon>Kitasatosporales</taxon>
        <taxon>Streptomycetaceae</taxon>
        <taxon>Streptomyces</taxon>
    </lineage>
</organism>
<proteinExistence type="predicted"/>
<dbReference type="Proteomes" id="UP000195880">
    <property type="component" value="Chromosome"/>
</dbReference>
<sequence length="49" mass="5533">MCKCGVSSAYTEWGQNKFNPGQPNKAFKCAKKVADYRDPSGCDFIQWVK</sequence>
<protein>
    <submittedName>
        <fullName evidence="1">Uncharacterized protein</fullName>
    </submittedName>
</protein>
<reference evidence="1 2" key="1">
    <citation type="submission" date="2017-05" db="EMBL/GenBank/DDBJ databases">
        <title>Streptomyces alboflavus Genome sequencing and assembly.</title>
        <authorList>
            <person name="Wang Y."/>
            <person name="Du B."/>
            <person name="Ding Y."/>
            <person name="Liu H."/>
            <person name="Hou Q."/>
            <person name="Liu K."/>
            <person name="Wang C."/>
            <person name="Yao L."/>
        </authorList>
    </citation>
    <scope>NUCLEOTIDE SEQUENCE [LARGE SCALE GENOMIC DNA]</scope>
    <source>
        <strain evidence="1 2">MDJK44</strain>
    </source>
</reference>
<dbReference type="AlphaFoldDB" id="A0A1Z1WN88"/>
<dbReference type="EMBL" id="CP021748">
    <property type="protein sequence ID" value="ARX87911.1"/>
    <property type="molecule type" value="Genomic_DNA"/>
</dbReference>